<dbReference type="GO" id="GO:0007064">
    <property type="term" value="P:mitotic sister chromatid cohesion"/>
    <property type="evidence" value="ECO:0007669"/>
    <property type="project" value="InterPro"/>
</dbReference>
<comment type="subcellular location">
    <subcellularLocation>
        <location evidence="1">Nucleus</location>
    </subcellularLocation>
</comment>
<protein>
    <submittedName>
        <fullName evidence="9">Uncharacterized protein</fullName>
    </submittedName>
</protein>
<keyword evidence="10" id="KW-1185">Reference proteome</keyword>
<accession>A0A420Y3H5</accession>
<evidence type="ECO:0000256" key="7">
    <source>
        <dbReference type="ARBA" id="ARBA00023306"/>
    </source>
</evidence>
<dbReference type="Proteomes" id="UP000275385">
    <property type="component" value="Unassembled WGS sequence"/>
</dbReference>
<evidence type="ECO:0000256" key="6">
    <source>
        <dbReference type="ARBA" id="ARBA00023242"/>
    </source>
</evidence>
<dbReference type="GO" id="GO:0051301">
    <property type="term" value="P:cell division"/>
    <property type="evidence" value="ECO:0007669"/>
    <property type="project" value="UniProtKB-KW"/>
</dbReference>
<evidence type="ECO:0000256" key="2">
    <source>
        <dbReference type="ARBA" id="ARBA00008585"/>
    </source>
</evidence>
<gene>
    <name evidence="9" type="ORF">DL546_002858</name>
</gene>
<feature type="compositionally biased region" description="Polar residues" evidence="8">
    <location>
        <begin position="39"/>
        <end position="58"/>
    </location>
</feature>
<reference evidence="9 10" key="1">
    <citation type="submission" date="2018-08" db="EMBL/GenBank/DDBJ databases">
        <title>Draft genome of the lignicolous fungus Coniochaeta pulveracea.</title>
        <authorList>
            <person name="Borstlap C.J."/>
            <person name="De Witt R.N."/>
            <person name="Botha A."/>
            <person name="Volschenk H."/>
        </authorList>
    </citation>
    <scope>NUCLEOTIDE SEQUENCE [LARGE SCALE GENOMIC DNA]</scope>
    <source>
        <strain evidence="9 10">CAB683</strain>
    </source>
</reference>
<sequence length="733" mass="81460">MVEFVNPSFLQQRNAATPTSRSLQPQPPPASRAIPQHVEPTSIQRQQQQHTKPASAMQSPRVEAHKTPSQMHKTMPGSGVRRRQSSVQSATRSPSIGHAALPDTLSLFICVAEDCFLKARQSLQHMGRSLHPDALKEYHKLIATGLGCLDMALQSNKLVPRLEARVRMRYASMLVEETTNYVEAETILTKGISVSEKHRLTDLKLCMEYLHVKVLFQRNPKAAFISLDAHIADCTTYRQAHWVYAFLFLKAAFYNQVGAGSDRAALENLQRLASMAQARGDKAVCVAASLLEGLAHLRSDKSDSILRVQTCIANASKYQLEDAVRVPQVDVLLVLLDLACSIRQKSIQECWVKLSALTQRMDEMKDRDEFNPRQFEMLLPIRKQKPSGNSPSHSVSPDTVDILREGDDDVDFLVLPTIGVYHTWALAYILHGIVVLNTSSDIEKSSATWQQAITTLQDIRYKGPPTSLSNAMKNAEAEAELICYIHILLGWRAAALSHWKEVKRALLTVERTQVPQGVTQTLYMYLQGVFRQGTGQIDEALAIFEGPQFDLQSVGSAKAGHVQKEIAILAAFNRLWIWEHDRYRDAKKITRLIDQLQPICAEHPDPEIRATYHLVVGTARGSQPLSVNQLKQHISQGTHLLKDTQNKQLIAISLSIMRAKLFGGVVGVQATKSARAAVQQTKASGTVLWQSAAQGMLADTYETDGKVAEARQARGDGIYLANELTARIRDAVS</sequence>
<dbReference type="OrthoDB" id="5565328at2759"/>
<feature type="compositionally biased region" description="Polar residues" evidence="8">
    <location>
        <begin position="8"/>
        <end position="24"/>
    </location>
</feature>
<dbReference type="AlphaFoldDB" id="A0A420Y3H5"/>
<keyword evidence="4" id="KW-0498">Mitosis</keyword>
<feature type="region of interest" description="Disordered" evidence="8">
    <location>
        <begin position="1"/>
        <end position="96"/>
    </location>
</feature>
<organism evidence="9 10">
    <name type="scientific">Coniochaeta pulveracea</name>
    <dbReference type="NCBI Taxonomy" id="177199"/>
    <lineage>
        <taxon>Eukaryota</taxon>
        <taxon>Fungi</taxon>
        <taxon>Dikarya</taxon>
        <taxon>Ascomycota</taxon>
        <taxon>Pezizomycotina</taxon>
        <taxon>Sordariomycetes</taxon>
        <taxon>Sordariomycetidae</taxon>
        <taxon>Coniochaetales</taxon>
        <taxon>Coniochaetaceae</taxon>
        <taxon>Coniochaeta</taxon>
    </lineage>
</organism>
<evidence type="ECO:0000256" key="5">
    <source>
        <dbReference type="ARBA" id="ARBA00022829"/>
    </source>
</evidence>
<evidence type="ECO:0000256" key="4">
    <source>
        <dbReference type="ARBA" id="ARBA00022776"/>
    </source>
</evidence>
<evidence type="ECO:0000256" key="1">
    <source>
        <dbReference type="ARBA" id="ARBA00004123"/>
    </source>
</evidence>
<keyword evidence="6" id="KW-0539">Nucleus</keyword>
<dbReference type="InterPro" id="IPR019440">
    <property type="entry name" value="MAU2"/>
</dbReference>
<proteinExistence type="inferred from homology"/>
<comment type="caution">
    <text evidence="9">The sequence shown here is derived from an EMBL/GenBank/DDBJ whole genome shotgun (WGS) entry which is preliminary data.</text>
</comment>
<comment type="similarity">
    <text evidence="2">Belongs to the SCC4/mau-2 family.</text>
</comment>
<evidence type="ECO:0000256" key="8">
    <source>
        <dbReference type="SAM" id="MobiDB-lite"/>
    </source>
</evidence>
<dbReference type="EMBL" id="QVQW01000056">
    <property type="protein sequence ID" value="RKU42446.1"/>
    <property type="molecule type" value="Genomic_DNA"/>
</dbReference>
<keyword evidence="7" id="KW-0131">Cell cycle</keyword>
<keyword evidence="3" id="KW-0132">Cell division</keyword>
<dbReference type="STRING" id="177199.A0A420Y3H5"/>
<evidence type="ECO:0000256" key="3">
    <source>
        <dbReference type="ARBA" id="ARBA00022618"/>
    </source>
</evidence>
<dbReference type="Pfam" id="PF10345">
    <property type="entry name" value="Cohesin_load"/>
    <property type="match status" value="1"/>
</dbReference>
<evidence type="ECO:0000313" key="9">
    <source>
        <dbReference type="EMBL" id="RKU42446.1"/>
    </source>
</evidence>
<dbReference type="GO" id="GO:0007059">
    <property type="term" value="P:chromosome segregation"/>
    <property type="evidence" value="ECO:0007669"/>
    <property type="project" value="UniProtKB-KW"/>
</dbReference>
<dbReference type="PANTHER" id="PTHR21394">
    <property type="entry name" value="MAU2 CHROMATID COHESION FACTOR HOMOLOG"/>
    <property type="match status" value="1"/>
</dbReference>
<name>A0A420Y3H5_9PEZI</name>
<keyword evidence="5" id="KW-0159">Chromosome partition</keyword>
<dbReference type="GO" id="GO:0005634">
    <property type="term" value="C:nucleus"/>
    <property type="evidence" value="ECO:0007669"/>
    <property type="project" value="UniProtKB-SubCell"/>
</dbReference>
<evidence type="ECO:0000313" key="10">
    <source>
        <dbReference type="Proteomes" id="UP000275385"/>
    </source>
</evidence>